<evidence type="ECO:0000313" key="2">
    <source>
        <dbReference type="Proteomes" id="UP000239068"/>
    </source>
</evidence>
<dbReference type="InterPro" id="IPR012444">
    <property type="entry name" value="DUF1647"/>
</dbReference>
<dbReference type="InterPro" id="IPR029044">
    <property type="entry name" value="Nucleotide-diphossugar_trans"/>
</dbReference>
<dbReference type="PANTHER" id="PTHR31389:SF4">
    <property type="entry name" value="LD39211P"/>
    <property type="match status" value="1"/>
</dbReference>
<dbReference type="Proteomes" id="UP000239068">
    <property type="component" value="Unassembled WGS sequence"/>
</dbReference>
<comment type="caution">
    <text evidence="1">The sequence shown here is derived from an EMBL/GenBank/DDBJ whole genome shotgun (WGS) entry which is preliminary data.</text>
</comment>
<dbReference type="EMBL" id="MSCM01000001">
    <property type="protein sequence ID" value="PQJ81423.1"/>
    <property type="molecule type" value="Genomic_DNA"/>
</dbReference>
<organism evidence="1 2">
    <name type="scientific">Polaribacter glomeratus</name>
    <dbReference type="NCBI Taxonomy" id="102"/>
    <lineage>
        <taxon>Bacteria</taxon>
        <taxon>Pseudomonadati</taxon>
        <taxon>Bacteroidota</taxon>
        <taxon>Flavobacteriia</taxon>
        <taxon>Flavobacteriales</taxon>
        <taxon>Flavobacteriaceae</taxon>
    </lineage>
</organism>
<proteinExistence type="predicted"/>
<reference evidence="1 2" key="1">
    <citation type="submission" date="2016-12" db="EMBL/GenBank/DDBJ databases">
        <title>Trade-off between light-utilization and light-protection in marine flavobacteria.</title>
        <authorList>
            <person name="Kumagai Y."/>
            <person name="Yoshizawa S."/>
            <person name="Kogure K."/>
            <person name="Iwasaki W."/>
        </authorList>
    </citation>
    <scope>NUCLEOTIDE SEQUENCE [LARGE SCALE GENOMIC DNA]</scope>
    <source>
        <strain evidence="1 2">ATCC 43844</strain>
    </source>
</reference>
<dbReference type="AlphaFoldDB" id="A0A2S7WV00"/>
<gene>
    <name evidence="1" type="ORF">BTO16_01995</name>
</gene>
<dbReference type="OrthoDB" id="1200671at2"/>
<dbReference type="Pfam" id="PF07801">
    <property type="entry name" value="DUF1647"/>
    <property type="match status" value="1"/>
</dbReference>
<dbReference type="SUPFAM" id="SSF53448">
    <property type="entry name" value="Nucleotide-diphospho-sugar transferases"/>
    <property type="match status" value="1"/>
</dbReference>
<protein>
    <submittedName>
        <fullName evidence="1">Uncharacterized protein</fullName>
    </submittedName>
</protein>
<dbReference type="PANTHER" id="PTHR31389">
    <property type="entry name" value="LD39211P"/>
    <property type="match status" value="1"/>
</dbReference>
<accession>A0A2S7WV00</accession>
<dbReference type="RefSeq" id="WP_105020000.1">
    <property type="nucleotide sequence ID" value="NZ_MSCM01000001.1"/>
</dbReference>
<sequence>MKKIIIFIKTILLETRLLFSSYKQEFVIVTGSDSSHFKSLYQLLESLNKHESKTKVIVYDLGLEKFEKEKIEANFLKIELREFDYSKYPNYLNIKVNAGEYAWKPVIIDKVLNEFKCSVCWIDAGNIITKPLIKIRKVLELYGFYSPFSKGVISDWTHPKSLENLGVLSDVKLLKQVNLNGACVCANYNNLKVKDVIHKWKVGALNKNCIAPDGSSRANHRQDQAILSVLVYKFIPEIGKKMTYKRFGFKIHQDVD</sequence>
<keyword evidence="2" id="KW-1185">Reference proteome</keyword>
<evidence type="ECO:0000313" key="1">
    <source>
        <dbReference type="EMBL" id="PQJ81423.1"/>
    </source>
</evidence>
<name>A0A2S7WV00_9FLAO</name>